<dbReference type="AlphaFoldDB" id="A0A7X0C492"/>
<comment type="caution">
    <text evidence="3">The sequence shown here is derived from an EMBL/GenBank/DDBJ whole genome shotgun (WGS) entry which is preliminary data.</text>
</comment>
<reference evidence="3 4" key="1">
    <citation type="submission" date="2020-08" db="EMBL/GenBank/DDBJ databases">
        <title>Sequencing the genomes of 1000 actinobacteria strains.</title>
        <authorList>
            <person name="Klenk H.-P."/>
        </authorList>
    </citation>
    <scope>NUCLEOTIDE SEQUENCE [LARGE SCALE GENOMIC DNA]</scope>
    <source>
        <strain evidence="3 4">DSM 45913</strain>
    </source>
</reference>
<accession>A0A7X0C492</accession>
<evidence type="ECO:0000313" key="3">
    <source>
        <dbReference type="EMBL" id="MBB6346796.1"/>
    </source>
</evidence>
<dbReference type="EMBL" id="JACHJB010000001">
    <property type="protein sequence ID" value="MBB6343757.1"/>
    <property type="molecule type" value="Genomic_DNA"/>
</dbReference>
<name>A0A7X0C492_9ACTN</name>
<dbReference type="RefSeq" id="WP_185081983.1">
    <property type="nucleotide sequence ID" value="NZ_JACHJB010000001.1"/>
</dbReference>
<dbReference type="InterPro" id="IPR025668">
    <property type="entry name" value="Tnp_DDE_dom"/>
</dbReference>
<keyword evidence="4" id="KW-1185">Reference proteome</keyword>
<dbReference type="EMBL" id="JACHJB010000001">
    <property type="protein sequence ID" value="MBB6346796.1"/>
    <property type="molecule type" value="Genomic_DNA"/>
</dbReference>
<sequence length="458" mass="50234">MQTIASNRKISVSADANGLLSHAGGLLLTRTLAITGLDRALSHELERWRPSRAVHDPGKVIADLALTLALGGDCLADIALLRCQPQLFGPVASDPTISRLIDRLAADPVRALKAIRAARATARQRAWHLAGDHAPGADGQPVIVDLDATIVISHSDKQHAAPTWKKSYGFHPMTAFADHGPSGGGEPLALLLRPGNAGSNTAADHIEATRLALAQLPKHLRRNVLIRTDSGGGTREFLTWLTRPGRWLKYSIGFTLTDDIAQAIGKLPATAWTPAYDADRRPRPGAWVAELTGLLKLTGWPKGMRVIVRKERPHPGAQLRFTDLDGHRFTCFVTGTPGGQLADLELRHRRRARAEDRIRAAKDTGLRNLPLHDFTQNQIWCEIVALACELLAWAQMLALYGTDARRYEPKRLRLRLFAVAGRLARGGRRLRLRIAMRWPWADTLLTALARLQALPAPT</sequence>
<organism evidence="3 4">
    <name type="scientific">Nonomuraea muscovyensis</name>
    <dbReference type="NCBI Taxonomy" id="1124761"/>
    <lineage>
        <taxon>Bacteria</taxon>
        <taxon>Bacillati</taxon>
        <taxon>Actinomycetota</taxon>
        <taxon>Actinomycetes</taxon>
        <taxon>Streptosporangiales</taxon>
        <taxon>Streptosporangiaceae</taxon>
        <taxon>Nonomuraea</taxon>
    </lineage>
</organism>
<dbReference type="Pfam" id="PF13701">
    <property type="entry name" value="DDE_Tnp_1_4"/>
    <property type="match status" value="1"/>
</dbReference>
<protein>
    <recommendedName>
        <fullName evidence="1">Transposase DDE domain-containing protein</fullName>
    </recommendedName>
</protein>
<evidence type="ECO:0000259" key="1">
    <source>
        <dbReference type="Pfam" id="PF13701"/>
    </source>
</evidence>
<dbReference type="Proteomes" id="UP000583800">
    <property type="component" value="Unassembled WGS sequence"/>
</dbReference>
<feature type="domain" description="Transposase DDE" evidence="1">
    <location>
        <begin position="4"/>
        <end position="455"/>
    </location>
</feature>
<evidence type="ECO:0000313" key="4">
    <source>
        <dbReference type="Proteomes" id="UP000583800"/>
    </source>
</evidence>
<dbReference type="InterPro" id="IPR047960">
    <property type="entry name" value="Transpos_IS1380"/>
</dbReference>
<gene>
    <name evidence="2" type="ORF">FHU36_000266</name>
    <name evidence="3" type="ORF">FHU36_003305</name>
</gene>
<evidence type="ECO:0000313" key="2">
    <source>
        <dbReference type="EMBL" id="MBB6343757.1"/>
    </source>
</evidence>
<dbReference type="NCBIfam" id="NF033539">
    <property type="entry name" value="transpos_IS1380"/>
    <property type="match status" value="1"/>
</dbReference>
<proteinExistence type="predicted"/>